<dbReference type="Proteomes" id="UP000246715">
    <property type="component" value="Segment"/>
</dbReference>
<organismHost>
    <name type="scientific">Paramecium bursaria</name>
    <dbReference type="NCBI Taxonomy" id="74790"/>
</organismHost>
<evidence type="ECO:0000313" key="2">
    <source>
        <dbReference type="Proteomes" id="UP000246715"/>
    </source>
</evidence>
<sequence>MSRIMPAMSDGRAFTNYVSSGLYNNYLEAQFKTPEDSQYREYLQKNAKAVEQKIGRLTAVYIKPPVMPKSNLKVEGDPNARMTAAGPDYSQKILDDSYYKRVAQFNTVASQQKQYLLGIDNKNYGNM</sequence>
<gene>
    <name evidence="1" type="primary">M357L</name>
    <name evidence="1" type="ORF">MT325_M357L</name>
</gene>
<organism evidence="1 2">
    <name type="scientific">Paramecium bursaria Chlorella virus MT325</name>
    <name type="common">PBCV-MT325</name>
    <dbReference type="NCBI Taxonomy" id="346932"/>
    <lineage>
        <taxon>Viruses</taxon>
        <taxon>Varidnaviria</taxon>
        <taxon>Bamfordvirae</taxon>
        <taxon>Nucleocytoviricota</taxon>
        <taxon>Megaviricetes</taxon>
        <taxon>Algavirales</taxon>
        <taxon>Phycodnaviridae</taxon>
        <taxon>Chlorovirus</taxon>
        <taxon>Chlorovirus conductrix</taxon>
        <taxon>Paramecium bursaria Chlorella virus A1</taxon>
    </lineage>
</organism>
<dbReference type="EMBL" id="DQ491001">
    <property type="protein sequence ID" value="ABT13911.1"/>
    <property type="molecule type" value="Genomic_DNA"/>
</dbReference>
<name>A7IU87_PBCVM</name>
<protein>
    <submittedName>
        <fullName evidence="1">Uncharacterized protein M357L</fullName>
    </submittedName>
</protein>
<evidence type="ECO:0000313" key="1">
    <source>
        <dbReference type="EMBL" id="ABT13911.1"/>
    </source>
</evidence>
<proteinExistence type="predicted"/>
<accession>A7IU87</accession>
<reference evidence="1 2" key="1">
    <citation type="journal article" date="2007" name="Virology">
        <title>Sequence and annotation of the 314-kb MT325 and the 321-kb FR483 viruses that infect Chlorella Pbi.</title>
        <authorList>
            <person name="Fitzgerald L.A."/>
            <person name="Graves M.V."/>
            <person name="Li X."/>
            <person name="Feldblyum T."/>
            <person name="Hartigan J."/>
            <person name="Van Etten J.L."/>
        </authorList>
    </citation>
    <scope>NUCLEOTIDE SEQUENCE [LARGE SCALE GENOMIC DNA]</scope>
    <source>
        <strain evidence="1 2">MT325</strain>
    </source>
</reference>